<dbReference type="PANTHER" id="PTHR33908">
    <property type="entry name" value="MANNOSYLTRANSFERASE YKCB-RELATED"/>
    <property type="match status" value="1"/>
</dbReference>
<evidence type="ECO:0000256" key="4">
    <source>
        <dbReference type="ARBA" id="ARBA00022679"/>
    </source>
</evidence>
<evidence type="ECO:0000256" key="8">
    <source>
        <dbReference type="SAM" id="Phobius"/>
    </source>
</evidence>
<evidence type="ECO:0000256" key="5">
    <source>
        <dbReference type="ARBA" id="ARBA00022692"/>
    </source>
</evidence>
<dbReference type="PANTHER" id="PTHR33908:SF11">
    <property type="entry name" value="MEMBRANE PROTEIN"/>
    <property type="match status" value="1"/>
</dbReference>
<feature type="transmembrane region" description="Helical" evidence="8">
    <location>
        <begin position="159"/>
        <end position="190"/>
    </location>
</feature>
<feature type="transmembrane region" description="Helical" evidence="8">
    <location>
        <begin position="343"/>
        <end position="364"/>
    </location>
</feature>
<dbReference type="Pfam" id="PF13231">
    <property type="entry name" value="PMT_2"/>
    <property type="match status" value="1"/>
</dbReference>
<sequence>MIILVILISVLLRFVNLGSTPSGLSVDEAAIGYNAYSILETGKDEYGQSFPVLIKSFGDYKAPVYTYLLVPVYKLWGMNVFTTRSISAAAGVITVLFLYLLIKLLTGNQRLALLSSLLLALSPWHIMMSRSTIESNLALMFMLVGLWAFYKYIKGAKVFLLAAAAATALAITTYHSERLVLPLLFLVLGWQYRKTIFRRDHLGWLAGSLIIGLIIMTPTLQVLGTPAFSGRAKSVSLLSLRTENLWGYLWSQNLLNNRPLLLARQTTALYSAYFSPKFLFGPDNSRMRHLYPDLGPLLIWQLPFLLAGAVILIKSKKDRLKQLVILLLVISPLPAALSDEPFGMIRVLPLVVPMSILIALGLNAFLKRSQLLGVLVLLALVILSLGRIYLSVFKLNDYYRYQDWDYGVDQIVKEINKLPDKIVQVDGWRGETYIQLLFFTQFDPVKYQADNQDTDPAEYYHPKSISQVKQIGRIIVKTINWNRDVVDDRVIVGSFNVLNDDLIKRYCLTEVFRIIAPDNKKLYIGARTNPQVLAKFNQLTQDTKDRSQDCWAYVQKWP</sequence>
<feature type="transmembrane region" description="Helical" evidence="8">
    <location>
        <begin position="371"/>
        <end position="390"/>
    </location>
</feature>
<accession>A0A1F5FFU0</accession>
<dbReference type="EMBL" id="MFAM01000045">
    <property type="protein sequence ID" value="OGD78476.1"/>
    <property type="molecule type" value="Genomic_DNA"/>
</dbReference>
<keyword evidence="5 8" id="KW-0812">Transmembrane</keyword>
<evidence type="ECO:0000256" key="1">
    <source>
        <dbReference type="ARBA" id="ARBA00004651"/>
    </source>
</evidence>
<proteinExistence type="predicted"/>
<dbReference type="AlphaFoldDB" id="A0A1F5FFU0"/>
<dbReference type="Proteomes" id="UP000176682">
    <property type="component" value="Unassembled WGS sequence"/>
</dbReference>
<feature type="transmembrane region" description="Helical" evidence="8">
    <location>
        <begin position="202"/>
        <end position="223"/>
    </location>
</feature>
<evidence type="ECO:0000256" key="7">
    <source>
        <dbReference type="ARBA" id="ARBA00023136"/>
    </source>
</evidence>
<comment type="caution">
    <text evidence="10">The sequence shown here is derived from an EMBL/GenBank/DDBJ whole genome shotgun (WGS) entry which is preliminary data.</text>
</comment>
<dbReference type="GO" id="GO:0005886">
    <property type="term" value="C:plasma membrane"/>
    <property type="evidence" value="ECO:0007669"/>
    <property type="project" value="UniProtKB-SubCell"/>
</dbReference>
<keyword evidence="2" id="KW-1003">Cell membrane</keyword>
<evidence type="ECO:0000313" key="11">
    <source>
        <dbReference type="Proteomes" id="UP000176682"/>
    </source>
</evidence>
<dbReference type="InterPro" id="IPR050297">
    <property type="entry name" value="LipidA_mod_glycosyltrf_83"/>
</dbReference>
<keyword evidence="4" id="KW-0808">Transferase</keyword>
<dbReference type="GO" id="GO:0009103">
    <property type="term" value="P:lipopolysaccharide biosynthetic process"/>
    <property type="evidence" value="ECO:0007669"/>
    <property type="project" value="UniProtKB-ARBA"/>
</dbReference>
<dbReference type="GO" id="GO:0016763">
    <property type="term" value="F:pentosyltransferase activity"/>
    <property type="evidence" value="ECO:0007669"/>
    <property type="project" value="TreeGrafter"/>
</dbReference>
<name>A0A1F5FFU0_9BACT</name>
<dbReference type="InterPro" id="IPR038731">
    <property type="entry name" value="RgtA/B/C-like"/>
</dbReference>
<feature type="transmembrane region" description="Helical" evidence="8">
    <location>
        <begin position="320"/>
        <end position="337"/>
    </location>
</feature>
<feature type="transmembrane region" description="Helical" evidence="8">
    <location>
        <begin position="88"/>
        <end position="105"/>
    </location>
</feature>
<feature type="domain" description="Glycosyltransferase RgtA/B/C/D-like" evidence="9">
    <location>
        <begin position="61"/>
        <end position="219"/>
    </location>
</feature>
<comment type="subcellular location">
    <subcellularLocation>
        <location evidence="1">Cell membrane</location>
        <topology evidence="1">Multi-pass membrane protein</topology>
    </subcellularLocation>
</comment>
<feature type="transmembrane region" description="Helical" evidence="8">
    <location>
        <begin position="135"/>
        <end position="153"/>
    </location>
</feature>
<keyword evidence="3" id="KW-0328">Glycosyltransferase</keyword>
<keyword evidence="7 8" id="KW-0472">Membrane</keyword>
<evidence type="ECO:0000256" key="3">
    <source>
        <dbReference type="ARBA" id="ARBA00022676"/>
    </source>
</evidence>
<evidence type="ECO:0000256" key="6">
    <source>
        <dbReference type="ARBA" id="ARBA00022989"/>
    </source>
</evidence>
<feature type="transmembrane region" description="Helical" evidence="8">
    <location>
        <begin position="294"/>
        <end position="313"/>
    </location>
</feature>
<reference evidence="10 11" key="1">
    <citation type="journal article" date="2016" name="Nat. Commun.">
        <title>Thousands of microbial genomes shed light on interconnected biogeochemical processes in an aquifer system.</title>
        <authorList>
            <person name="Anantharaman K."/>
            <person name="Brown C.T."/>
            <person name="Hug L.A."/>
            <person name="Sharon I."/>
            <person name="Castelle C.J."/>
            <person name="Probst A.J."/>
            <person name="Thomas B.C."/>
            <person name="Singh A."/>
            <person name="Wilkins M.J."/>
            <person name="Karaoz U."/>
            <person name="Brodie E.L."/>
            <person name="Williams K.H."/>
            <person name="Hubbard S.S."/>
            <person name="Banfield J.F."/>
        </authorList>
    </citation>
    <scope>NUCLEOTIDE SEQUENCE [LARGE SCALE GENOMIC DNA]</scope>
</reference>
<protein>
    <recommendedName>
        <fullName evidence="9">Glycosyltransferase RgtA/B/C/D-like domain-containing protein</fullName>
    </recommendedName>
</protein>
<evidence type="ECO:0000259" key="9">
    <source>
        <dbReference type="Pfam" id="PF13231"/>
    </source>
</evidence>
<gene>
    <name evidence="10" type="ORF">A2368_00060</name>
</gene>
<keyword evidence="6 8" id="KW-1133">Transmembrane helix</keyword>
<organism evidence="10 11">
    <name type="scientific">Candidatus Collierbacteria bacterium RIFOXYB1_FULL_49_13</name>
    <dbReference type="NCBI Taxonomy" id="1817728"/>
    <lineage>
        <taxon>Bacteria</taxon>
        <taxon>Candidatus Collieribacteriota</taxon>
    </lineage>
</organism>
<evidence type="ECO:0000313" key="10">
    <source>
        <dbReference type="EMBL" id="OGD78476.1"/>
    </source>
</evidence>
<evidence type="ECO:0000256" key="2">
    <source>
        <dbReference type="ARBA" id="ARBA00022475"/>
    </source>
</evidence>